<accession>A0AAE9JSE3</accession>
<evidence type="ECO:0000313" key="1">
    <source>
        <dbReference type="EMBL" id="UMM40741.1"/>
    </source>
</evidence>
<protein>
    <submittedName>
        <fullName evidence="1">Uncharacterized protein</fullName>
    </submittedName>
</protein>
<reference evidence="1 2" key="1">
    <citation type="submission" date="2022-04" db="EMBL/GenBank/DDBJ databases">
        <title>Chromosome-level reference genomes for two strains of Caenorhabditis briggsae: an improved platform for comparative genomics.</title>
        <authorList>
            <person name="Stevens L."/>
            <person name="Andersen E."/>
        </authorList>
    </citation>
    <scope>NUCLEOTIDE SEQUENCE [LARGE SCALE GENOMIC DNA]</scope>
    <source>
        <strain evidence="1">VX34</strain>
        <tissue evidence="1">Whole-organism</tissue>
    </source>
</reference>
<gene>
    <name evidence="1" type="ORF">L5515_017258</name>
</gene>
<dbReference type="Proteomes" id="UP000829354">
    <property type="component" value="Chromosome X"/>
</dbReference>
<organism evidence="1 2">
    <name type="scientific">Caenorhabditis briggsae</name>
    <dbReference type="NCBI Taxonomy" id="6238"/>
    <lineage>
        <taxon>Eukaryota</taxon>
        <taxon>Metazoa</taxon>
        <taxon>Ecdysozoa</taxon>
        <taxon>Nematoda</taxon>
        <taxon>Chromadorea</taxon>
        <taxon>Rhabditida</taxon>
        <taxon>Rhabditina</taxon>
        <taxon>Rhabditomorpha</taxon>
        <taxon>Rhabditoidea</taxon>
        <taxon>Rhabditidae</taxon>
        <taxon>Peloderinae</taxon>
        <taxon>Caenorhabditis</taxon>
    </lineage>
</organism>
<evidence type="ECO:0000313" key="2">
    <source>
        <dbReference type="Proteomes" id="UP000829354"/>
    </source>
</evidence>
<keyword evidence="2" id="KW-1185">Reference proteome</keyword>
<name>A0AAE9JSE3_CAEBR</name>
<proteinExistence type="predicted"/>
<dbReference type="AlphaFoldDB" id="A0AAE9JSE3"/>
<dbReference type="EMBL" id="CP092625">
    <property type="protein sequence ID" value="UMM40741.1"/>
    <property type="molecule type" value="Genomic_DNA"/>
</dbReference>
<sequence length="96" mass="11066">MDRNVKKCMEERKKNSAGTLIANGNCFGQKNTFQLVMACIQKQQAESDKNCLKSMLDCPRATQRKTNLLYGWEGQRFLVLLGLRRRQDIIGRAEKE</sequence>